<dbReference type="SUPFAM" id="SSF102114">
    <property type="entry name" value="Radical SAM enzymes"/>
    <property type="match status" value="1"/>
</dbReference>
<dbReference type="PIRSF" id="PIRSF000371">
    <property type="entry name" value="PFL_act_enz"/>
    <property type="match status" value="1"/>
</dbReference>
<dbReference type="InterPro" id="IPR001989">
    <property type="entry name" value="Radical_activat_CS"/>
</dbReference>
<dbReference type="SFLD" id="SFLDG01066">
    <property type="entry name" value="organic_radical-activating_enz"/>
    <property type="match status" value="1"/>
</dbReference>
<proteinExistence type="inferred from homology"/>
<dbReference type="PANTHER" id="PTHR30352">
    <property type="entry name" value="PYRUVATE FORMATE-LYASE-ACTIVATING ENZYME"/>
    <property type="match status" value="1"/>
</dbReference>
<dbReference type="InterPro" id="IPR012839">
    <property type="entry name" value="Organic_radical_activase"/>
</dbReference>
<evidence type="ECO:0000256" key="7">
    <source>
        <dbReference type="ARBA" id="ARBA00023004"/>
    </source>
</evidence>
<dbReference type="RefSeq" id="WP_267992871.1">
    <property type="nucleotide sequence ID" value="NZ_JAPJZI010000001.1"/>
</dbReference>
<dbReference type="Gene3D" id="3.20.20.70">
    <property type="entry name" value="Aldolase class I"/>
    <property type="match status" value="1"/>
</dbReference>
<keyword evidence="5" id="KW-0479">Metal-binding</keyword>
<dbReference type="PROSITE" id="PS51379">
    <property type="entry name" value="4FE4S_FER_2"/>
    <property type="match status" value="1"/>
</dbReference>
<organism evidence="11 12">
    <name type="scientific">Hoeflea prorocentri</name>
    <dbReference type="NCBI Taxonomy" id="1922333"/>
    <lineage>
        <taxon>Bacteria</taxon>
        <taxon>Pseudomonadati</taxon>
        <taxon>Pseudomonadota</taxon>
        <taxon>Alphaproteobacteria</taxon>
        <taxon>Hyphomicrobiales</taxon>
        <taxon>Rhizobiaceae</taxon>
        <taxon>Hoeflea</taxon>
    </lineage>
</organism>
<comment type="similarity">
    <text evidence="2">Belongs to the organic radical-activating enzymes family.</text>
</comment>
<dbReference type="SFLD" id="SFLDS00029">
    <property type="entry name" value="Radical_SAM"/>
    <property type="match status" value="1"/>
</dbReference>
<gene>
    <name evidence="11" type="ORF">OQ273_20975</name>
</gene>
<dbReference type="Gene3D" id="3.30.70.20">
    <property type="match status" value="1"/>
</dbReference>
<dbReference type="SFLD" id="SFLDG01118">
    <property type="entry name" value="activating_enzymes__group_2"/>
    <property type="match status" value="1"/>
</dbReference>
<comment type="cofactor">
    <cofactor evidence="1">
        <name>[4Fe-4S] cluster</name>
        <dbReference type="ChEBI" id="CHEBI:49883"/>
    </cofactor>
</comment>
<dbReference type="Pfam" id="PF04055">
    <property type="entry name" value="Radical_SAM"/>
    <property type="match status" value="1"/>
</dbReference>
<dbReference type="GO" id="GO:0051539">
    <property type="term" value="F:4 iron, 4 sulfur cluster binding"/>
    <property type="evidence" value="ECO:0007669"/>
    <property type="project" value="UniProtKB-KW"/>
</dbReference>
<dbReference type="InterPro" id="IPR058240">
    <property type="entry name" value="rSAM_sf"/>
</dbReference>
<feature type="domain" description="Radical SAM core" evidence="10">
    <location>
        <begin position="17"/>
        <end position="285"/>
    </location>
</feature>
<dbReference type="PROSITE" id="PS01087">
    <property type="entry name" value="RADICAL_ACTIVATING"/>
    <property type="match status" value="1"/>
</dbReference>
<dbReference type="PANTHER" id="PTHR30352:SF13">
    <property type="entry name" value="GLYCYL-RADICAL ENZYME ACTIVATING ENZYME YJJW-RELATED"/>
    <property type="match status" value="1"/>
</dbReference>
<keyword evidence="7" id="KW-0408">Iron</keyword>
<protein>
    <submittedName>
        <fullName evidence="11">YjjW family glycine radical enzyme activase</fullName>
    </submittedName>
</protein>
<keyword evidence="3" id="KW-0004">4Fe-4S</keyword>
<evidence type="ECO:0000256" key="3">
    <source>
        <dbReference type="ARBA" id="ARBA00022485"/>
    </source>
</evidence>
<evidence type="ECO:0000256" key="6">
    <source>
        <dbReference type="ARBA" id="ARBA00023002"/>
    </source>
</evidence>
<evidence type="ECO:0000259" key="9">
    <source>
        <dbReference type="PROSITE" id="PS51379"/>
    </source>
</evidence>
<evidence type="ECO:0000259" key="10">
    <source>
        <dbReference type="PROSITE" id="PS51918"/>
    </source>
</evidence>
<dbReference type="NCBIfam" id="TIGR04041">
    <property type="entry name" value="activase_YjjW"/>
    <property type="match status" value="1"/>
</dbReference>
<evidence type="ECO:0000313" key="11">
    <source>
        <dbReference type="EMBL" id="MDA5401061.1"/>
    </source>
</evidence>
<dbReference type="SFLD" id="SFLDF00392">
    <property type="entry name" value="YjjI_activase"/>
    <property type="match status" value="1"/>
</dbReference>
<keyword evidence="8" id="KW-0411">Iron-sulfur</keyword>
<dbReference type="AlphaFoldDB" id="A0A9X3UMH3"/>
<dbReference type="InterPro" id="IPR034457">
    <property type="entry name" value="Organic_radical-activating"/>
</dbReference>
<sequence length="288" mass="31140">MNVSQANVSKVLTWSCVDGPGNRLVLFLQGCNFACPGCHNPHTVGQCNHCGDCIAACHSKALSLKDGRIAFDADACDACDACLDACPISANPMVRTMGVGDVLQLLRDHRPFLSGITVSGGEATLQAKFIINLFGAMQDDPELAGLSRFIDTNGHLGPKMWDRLLPVTDGVMLDIKAFDPALHRELTGRGNEKSLASARITYAAGKLHELRYLMVPDKTDTPAELTRLKGFVRSLGRDQRVKLNAFQHHGVRGRARDWPKMTKAGVVAAANMLRASGLNNVVTPPVWL</sequence>
<keyword evidence="4" id="KW-0949">S-adenosyl-L-methionine</keyword>
<accession>A0A9X3UMH3</accession>
<reference evidence="11" key="1">
    <citation type="submission" date="2022-11" db="EMBL/GenBank/DDBJ databases">
        <title>Draft genome sequence of Hoeflea poritis E7-10 and Hoeflea prorocentri PM5-8, separated from scleractinian coral Porites lutea and marine dinoflagellate.</title>
        <authorList>
            <person name="Zhang G."/>
            <person name="Wei Q."/>
            <person name="Cai L."/>
        </authorList>
    </citation>
    <scope>NUCLEOTIDE SEQUENCE</scope>
    <source>
        <strain evidence="11">PM5-8</strain>
    </source>
</reference>
<dbReference type="InterPro" id="IPR040074">
    <property type="entry name" value="BssD/PflA/YjjW"/>
</dbReference>
<keyword evidence="6" id="KW-0560">Oxidoreductase</keyword>
<dbReference type="InterPro" id="IPR007197">
    <property type="entry name" value="rSAM"/>
</dbReference>
<evidence type="ECO:0000256" key="8">
    <source>
        <dbReference type="ARBA" id="ARBA00023014"/>
    </source>
</evidence>
<dbReference type="PROSITE" id="PS00198">
    <property type="entry name" value="4FE4S_FER_1"/>
    <property type="match status" value="1"/>
</dbReference>
<dbReference type="GO" id="GO:0046872">
    <property type="term" value="F:metal ion binding"/>
    <property type="evidence" value="ECO:0007669"/>
    <property type="project" value="UniProtKB-KW"/>
</dbReference>
<name>A0A9X3UMH3_9HYPH</name>
<comment type="caution">
    <text evidence="11">The sequence shown here is derived from an EMBL/GenBank/DDBJ whole genome shotgun (WGS) entry which is preliminary data.</text>
</comment>
<dbReference type="EMBL" id="JAPJZI010000001">
    <property type="protein sequence ID" value="MDA5401061.1"/>
    <property type="molecule type" value="Genomic_DNA"/>
</dbReference>
<feature type="domain" description="4Fe-4S ferredoxin-type" evidence="9">
    <location>
        <begin position="67"/>
        <end position="96"/>
    </location>
</feature>
<evidence type="ECO:0000256" key="1">
    <source>
        <dbReference type="ARBA" id="ARBA00001966"/>
    </source>
</evidence>
<dbReference type="InterPro" id="IPR013785">
    <property type="entry name" value="Aldolase_TIM"/>
</dbReference>
<evidence type="ECO:0000256" key="2">
    <source>
        <dbReference type="ARBA" id="ARBA00009777"/>
    </source>
</evidence>
<dbReference type="Proteomes" id="UP001151234">
    <property type="component" value="Unassembled WGS sequence"/>
</dbReference>
<evidence type="ECO:0000256" key="4">
    <source>
        <dbReference type="ARBA" id="ARBA00022691"/>
    </source>
</evidence>
<evidence type="ECO:0000256" key="5">
    <source>
        <dbReference type="ARBA" id="ARBA00022723"/>
    </source>
</evidence>
<dbReference type="InterPro" id="IPR023912">
    <property type="entry name" value="YjjW_bact"/>
</dbReference>
<dbReference type="SUPFAM" id="SSF54862">
    <property type="entry name" value="4Fe-4S ferredoxins"/>
    <property type="match status" value="1"/>
</dbReference>
<keyword evidence="12" id="KW-1185">Reference proteome</keyword>
<dbReference type="InterPro" id="IPR017896">
    <property type="entry name" value="4Fe4S_Fe-S-bd"/>
</dbReference>
<dbReference type="GO" id="GO:0016491">
    <property type="term" value="F:oxidoreductase activity"/>
    <property type="evidence" value="ECO:0007669"/>
    <property type="project" value="UniProtKB-KW"/>
</dbReference>
<dbReference type="PROSITE" id="PS51918">
    <property type="entry name" value="RADICAL_SAM"/>
    <property type="match status" value="1"/>
</dbReference>
<dbReference type="InterPro" id="IPR017900">
    <property type="entry name" value="4Fe4S_Fe_S_CS"/>
</dbReference>
<evidence type="ECO:0000313" key="12">
    <source>
        <dbReference type="Proteomes" id="UP001151234"/>
    </source>
</evidence>